<dbReference type="GO" id="GO:0005886">
    <property type="term" value="C:plasma membrane"/>
    <property type="evidence" value="ECO:0007669"/>
    <property type="project" value="UniProtKB-SubCell"/>
</dbReference>
<evidence type="ECO:0000256" key="9">
    <source>
        <dbReference type="ARBA" id="ARBA00022989"/>
    </source>
</evidence>
<evidence type="ECO:0000256" key="8">
    <source>
        <dbReference type="ARBA" id="ARBA00022982"/>
    </source>
</evidence>
<protein>
    <submittedName>
        <fullName evidence="15">Cytochrome b561</fullName>
    </submittedName>
</protein>
<keyword evidence="11 13" id="KW-0472">Membrane</keyword>
<evidence type="ECO:0000313" key="16">
    <source>
        <dbReference type="Proteomes" id="UP000328092"/>
    </source>
</evidence>
<evidence type="ECO:0000256" key="2">
    <source>
        <dbReference type="ARBA" id="ARBA00004651"/>
    </source>
</evidence>
<evidence type="ECO:0000256" key="3">
    <source>
        <dbReference type="ARBA" id="ARBA00022448"/>
    </source>
</evidence>
<feature type="transmembrane region" description="Helical" evidence="13">
    <location>
        <begin position="12"/>
        <end position="33"/>
    </location>
</feature>
<evidence type="ECO:0000256" key="13">
    <source>
        <dbReference type="SAM" id="Phobius"/>
    </source>
</evidence>
<keyword evidence="4" id="KW-1003">Cell membrane</keyword>
<keyword evidence="7" id="KW-0479">Metal-binding</keyword>
<dbReference type="OrthoDB" id="1247465at2"/>
<dbReference type="InterPro" id="IPR016174">
    <property type="entry name" value="Di-haem_cyt_TM"/>
</dbReference>
<proteinExistence type="inferred from homology"/>
<dbReference type="InterPro" id="IPR052168">
    <property type="entry name" value="Cytochrome_b561_oxidase"/>
</dbReference>
<dbReference type="RefSeq" id="WP_139859836.1">
    <property type="nucleotide sequence ID" value="NZ_CAADFC020000009.1"/>
</dbReference>
<dbReference type="Proteomes" id="UP000328092">
    <property type="component" value="Unassembled WGS sequence"/>
</dbReference>
<comment type="subcellular location">
    <subcellularLocation>
        <location evidence="2">Cell membrane</location>
        <topology evidence="2">Multi-pass membrane protein</topology>
    </subcellularLocation>
</comment>
<evidence type="ECO:0000256" key="5">
    <source>
        <dbReference type="ARBA" id="ARBA00022617"/>
    </source>
</evidence>
<sequence>MMRNNSTAWGWLARAFHWGLGAVIIGMIAYGWWMNHFAARPDRFFHRSIHADIGYLVLLFTVLRLIWRAINPTPALPADTPHWQRIAARVSHGALYAVTILVAVLGWAHSGAHTPDYASFFGLFHVPQITSPDKAAAQAYEDRHILFAYVLLALIALHLAAVAFHHFVRRDRVAARMIGARQANGAT</sequence>
<comment type="cofactor">
    <cofactor evidence="1">
        <name>heme b</name>
        <dbReference type="ChEBI" id="CHEBI:60344"/>
    </cofactor>
</comment>
<evidence type="ECO:0000256" key="1">
    <source>
        <dbReference type="ARBA" id="ARBA00001970"/>
    </source>
</evidence>
<gene>
    <name evidence="15" type="primary">yceJ</name>
    <name evidence="15" type="ORF">CI1B_29030</name>
</gene>
<keyword evidence="6 13" id="KW-0812">Transmembrane</keyword>
<feature type="transmembrane region" description="Helical" evidence="13">
    <location>
        <begin position="53"/>
        <end position="70"/>
    </location>
</feature>
<evidence type="ECO:0000256" key="12">
    <source>
        <dbReference type="ARBA" id="ARBA00037975"/>
    </source>
</evidence>
<accession>A0A508T326</accession>
<evidence type="ECO:0000256" key="7">
    <source>
        <dbReference type="ARBA" id="ARBA00022723"/>
    </source>
</evidence>
<keyword evidence="10" id="KW-0408">Iron</keyword>
<dbReference type="PANTHER" id="PTHR30529">
    <property type="entry name" value="CYTOCHROME B561"/>
    <property type="match status" value="1"/>
</dbReference>
<name>A0A508T326_9BRAD</name>
<dbReference type="InterPro" id="IPR011577">
    <property type="entry name" value="Cyt_b561_bac/Ni-Hgenase"/>
</dbReference>
<dbReference type="SUPFAM" id="SSF81342">
    <property type="entry name" value="Transmembrane di-heme cytochromes"/>
    <property type="match status" value="1"/>
</dbReference>
<keyword evidence="16" id="KW-1185">Reference proteome</keyword>
<dbReference type="GO" id="GO:0020037">
    <property type="term" value="F:heme binding"/>
    <property type="evidence" value="ECO:0007669"/>
    <property type="project" value="TreeGrafter"/>
</dbReference>
<keyword evidence="9 13" id="KW-1133">Transmembrane helix</keyword>
<organism evidence="15 16">
    <name type="scientific">Bradyrhizobium ivorense</name>
    <dbReference type="NCBI Taxonomy" id="2511166"/>
    <lineage>
        <taxon>Bacteria</taxon>
        <taxon>Pseudomonadati</taxon>
        <taxon>Pseudomonadota</taxon>
        <taxon>Alphaproteobacteria</taxon>
        <taxon>Hyphomicrobiales</taxon>
        <taxon>Nitrobacteraceae</taxon>
        <taxon>Bradyrhizobium</taxon>
    </lineage>
</organism>
<feature type="domain" description="Cytochrome b561 bacterial/Ni-hydrogenase" evidence="14">
    <location>
        <begin position="9"/>
        <end position="179"/>
    </location>
</feature>
<dbReference type="Pfam" id="PF01292">
    <property type="entry name" value="Ni_hydr_CYTB"/>
    <property type="match status" value="1"/>
</dbReference>
<comment type="caution">
    <text evidence="15">The sequence shown here is derived from an EMBL/GenBank/DDBJ whole genome shotgun (WGS) entry which is preliminary data.</text>
</comment>
<keyword evidence="8" id="KW-0249">Electron transport</keyword>
<reference evidence="15" key="1">
    <citation type="submission" date="2019-02" db="EMBL/GenBank/DDBJ databases">
        <authorList>
            <person name="Pothier F.J."/>
        </authorList>
    </citation>
    <scope>NUCLEOTIDE SEQUENCE</scope>
    <source>
        <strain evidence="15">CI-1B</strain>
    </source>
</reference>
<comment type="similarity">
    <text evidence="12">Belongs to the cytochrome b561 family.</text>
</comment>
<evidence type="ECO:0000313" key="15">
    <source>
        <dbReference type="EMBL" id="VIO69695.1"/>
    </source>
</evidence>
<feature type="transmembrane region" description="Helical" evidence="13">
    <location>
        <begin position="90"/>
        <end position="108"/>
    </location>
</feature>
<dbReference type="GO" id="GO:0022904">
    <property type="term" value="P:respiratory electron transport chain"/>
    <property type="evidence" value="ECO:0007669"/>
    <property type="project" value="InterPro"/>
</dbReference>
<keyword evidence="3" id="KW-0813">Transport</keyword>
<feature type="transmembrane region" description="Helical" evidence="13">
    <location>
        <begin position="146"/>
        <end position="168"/>
    </location>
</feature>
<dbReference type="GO" id="GO:0046872">
    <property type="term" value="F:metal ion binding"/>
    <property type="evidence" value="ECO:0007669"/>
    <property type="project" value="UniProtKB-KW"/>
</dbReference>
<evidence type="ECO:0000256" key="11">
    <source>
        <dbReference type="ARBA" id="ARBA00023136"/>
    </source>
</evidence>
<evidence type="ECO:0000256" key="10">
    <source>
        <dbReference type="ARBA" id="ARBA00023004"/>
    </source>
</evidence>
<evidence type="ECO:0000256" key="4">
    <source>
        <dbReference type="ARBA" id="ARBA00022475"/>
    </source>
</evidence>
<dbReference type="EMBL" id="CAADFC020000009">
    <property type="protein sequence ID" value="VIO69695.1"/>
    <property type="molecule type" value="Genomic_DNA"/>
</dbReference>
<evidence type="ECO:0000256" key="6">
    <source>
        <dbReference type="ARBA" id="ARBA00022692"/>
    </source>
</evidence>
<dbReference type="AlphaFoldDB" id="A0A508T326"/>
<dbReference type="PANTHER" id="PTHR30529:SF1">
    <property type="entry name" value="CYTOCHROME B561 HOMOLOG 2"/>
    <property type="match status" value="1"/>
</dbReference>
<dbReference type="GO" id="GO:0009055">
    <property type="term" value="F:electron transfer activity"/>
    <property type="evidence" value="ECO:0007669"/>
    <property type="project" value="InterPro"/>
</dbReference>
<evidence type="ECO:0000259" key="14">
    <source>
        <dbReference type="Pfam" id="PF01292"/>
    </source>
</evidence>
<keyword evidence="5" id="KW-0349">Heme</keyword>